<gene>
    <name evidence="6" type="ORF">OKIOD_LOCUS1764</name>
</gene>
<keyword evidence="7" id="KW-1185">Reference proteome</keyword>
<evidence type="ECO:0000313" key="6">
    <source>
        <dbReference type="EMBL" id="CAG5082781.1"/>
    </source>
</evidence>
<keyword evidence="2" id="KW-1015">Disulfide bond</keyword>
<evidence type="ECO:0000313" key="7">
    <source>
        <dbReference type="Proteomes" id="UP001158576"/>
    </source>
</evidence>
<name>A0ABN7RPP5_OIKDI</name>
<accession>A0ABN7RPP5</accession>
<reference evidence="6 7" key="1">
    <citation type="submission" date="2021-04" db="EMBL/GenBank/DDBJ databases">
        <authorList>
            <person name="Bliznina A."/>
        </authorList>
    </citation>
    <scope>NUCLEOTIDE SEQUENCE [LARGE SCALE GENOMIC DNA]</scope>
</reference>
<protein>
    <submittedName>
        <fullName evidence="6">Oidioi.mRNA.OKI2018_I69.PAR.g10206.t1.cds</fullName>
    </submittedName>
</protein>
<evidence type="ECO:0000256" key="1">
    <source>
        <dbReference type="ARBA" id="ARBA00022729"/>
    </source>
</evidence>
<dbReference type="InterPro" id="IPR018143">
    <property type="entry name" value="Folate_rcpt-like"/>
</dbReference>
<evidence type="ECO:0000256" key="4">
    <source>
        <dbReference type="SAM" id="Phobius"/>
    </source>
</evidence>
<feature type="region of interest" description="Disordered" evidence="3">
    <location>
        <begin position="1"/>
        <end position="23"/>
    </location>
</feature>
<sequence length="576" mass="65145">MDQQQYPQPPPPQQVQGQQEAQQEILEPYVSEDKRCMSNSWNQPPGPTTGELCPKYACYGCCNEKEALKHFASGDAYGHYGPYQFSGCSSTGQVDRTNSGGLSEQCHTFIQNNHCLSACSPNVYLWFASTGNSRHDDHLHGMKACTNFCSDFYNSCKNEYICYNKEGLSEYFMDFLAGNLSEEKDYKIFHCEGNYECQKIQDSLIAKPLDLSRMKLKIFAQSFHLECLKCKKNQIMFASIPGESSIINAVKAREEVYNGAYPADKRSFPVTQDCPTGLSKGAIIGISVAVTAGVLLIAILIRFKQGFYYDEKQKQGFYYQNGFYYDGFYYDNGNHGKPADGFYYDNGFYYDGFYYDQKQQQQGFYYDGFYYDQQDKFNKDNKDYWYKGEGKERMLEAINGIRTMVDHYVFQNQEIVPGKKAGDAINSIVATEVCRQVIKHFTKNVNPDEFFENGGDEEGLAVLIANEAQRNLSPAVDFTKEWRAKGSEAEEIMTEVTKELVPFCVVWKSKQEFTSPNDAQENALQTLVAKRAVAEAKYAFANQTAPDISPNEAEAVAQSKKIADVLAKKAIDEIGA</sequence>
<evidence type="ECO:0000259" key="5">
    <source>
        <dbReference type="Pfam" id="PF03024"/>
    </source>
</evidence>
<keyword evidence="4" id="KW-0812">Transmembrane</keyword>
<feature type="compositionally biased region" description="Low complexity" evidence="3">
    <location>
        <begin position="14"/>
        <end position="23"/>
    </location>
</feature>
<proteinExistence type="predicted"/>
<feature type="transmembrane region" description="Helical" evidence="4">
    <location>
        <begin position="282"/>
        <end position="303"/>
    </location>
</feature>
<evidence type="ECO:0000256" key="2">
    <source>
        <dbReference type="ARBA" id="ARBA00023157"/>
    </source>
</evidence>
<keyword evidence="1" id="KW-0732">Signal</keyword>
<dbReference type="Pfam" id="PF03024">
    <property type="entry name" value="Folate_rec"/>
    <property type="match status" value="1"/>
</dbReference>
<organism evidence="6 7">
    <name type="scientific">Oikopleura dioica</name>
    <name type="common">Tunicate</name>
    <dbReference type="NCBI Taxonomy" id="34765"/>
    <lineage>
        <taxon>Eukaryota</taxon>
        <taxon>Metazoa</taxon>
        <taxon>Chordata</taxon>
        <taxon>Tunicata</taxon>
        <taxon>Appendicularia</taxon>
        <taxon>Copelata</taxon>
        <taxon>Oikopleuridae</taxon>
        <taxon>Oikopleura</taxon>
    </lineage>
</organism>
<feature type="domain" description="Folate receptor-like" evidence="5">
    <location>
        <begin position="43"/>
        <end position="203"/>
    </location>
</feature>
<evidence type="ECO:0000256" key="3">
    <source>
        <dbReference type="SAM" id="MobiDB-lite"/>
    </source>
</evidence>
<keyword evidence="4" id="KW-1133">Transmembrane helix</keyword>
<dbReference type="Proteomes" id="UP001158576">
    <property type="component" value="Chromosome PAR"/>
</dbReference>
<dbReference type="EMBL" id="OU015568">
    <property type="protein sequence ID" value="CAG5082781.1"/>
    <property type="molecule type" value="Genomic_DNA"/>
</dbReference>
<keyword evidence="4" id="KW-0472">Membrane</keyword>